<protein>
    <submittedName>
        <fullName evidence="1">Uncharacterized protein</fullName>
    </submittedName>
</protein>
<comment type="caution">
    <text evidence="1">The sequence shown here is derived from an EMBL/GenBank/DDBJ whole genome shotgun (WGS) entry which is preliminary data.</text>
</comment>
<proteinExistence type="predicted"/>
<sequence>MLAALDRVSLKRVLNMPCKHLTELFELCEKHDLQIAGPDAIRVICRQCEEQEVCPTSLTDGDQVLVPIRAPEAKSLSDPKTSSDASSS</sequence>
<evidence type="ECO:0000313" key="2">
    <source>
        <dbReference type="Proteomes" id="UP000320176"/>
    </source>
</evidence>
<dbReference type="Proteomes" id="UP000320176">
    <property type="component" value="Unassembled WGS sequence"/>
</dbReference>
<dbReference type="AlphaFoldDB" id="A0A5C6A671"/>
<reference evidence="1 2" key="1">
    <citation type="submission" date="2019-02" db="EMBL/GenBank/DDBJ databases">
        <title>Deep-cultivation of Planctomycetes and their phenomic and genomic characterization uncovers novel biology.</title>
        <authorList>
            <person name="Wiegand S."/>
            <person name="Jogler M."/>
            <person name="Boedeker C."/>
            <person name="Pinto D."/>
            <person name="Vollmers J."/>
            <person name="Rivas-Marin E."/>
            <person name="Kohn T."/>
            <person name="Peeters S.H."/>
            <person name="Heuer A."/>
            <person name="Rast P."/>
            <person name="Oberbeckmann S."/>
            <person name="Bunk B."/>
            <person name="Jeske O."/>
            <person name="Meyerdierks A."/>
            <person name="Storesund J.E."/>
            <person name="Kallscheuer N."/>
            <person name="Luecker S."/>
            <person name="Lage O.M."/>
            <person name="Pohl T."/>
            <person name="Merkel B.J."/>
            <person name="Hornburger P."/>
            <person name="Mueller R.-W."/>
            <person name="Bruemmer F."/>
            <person name="Labrenz M."/>
            <person name="Spormann A.M."/>
            <person name="Op Den Camp H."/>
            <person name="Overmann J."/>
            <person name="Amann R."/>
            <person name="Jetten M.S.M."/>
            <person name="Mascher T."/>
            <person name="Medema M.H."/>
            <person name="Devos D.P."/>
            <person name="Kaster A.-K."/>
            <person name="Ovreas L."/>
            <person name="Rohde M."/>
            <person name="Galperin M.Y."/>
            <person name="Jogler C."/>
        </authorList>
    </citation>
    <scope>NUCLEOTIDE SEQUENCE [LARGE SCALE GENOMIC DNA]</scope>
    <source>
        <strain evidence="1 2">Pla52n</strain>
    </source>
</reference>
<keyword evidence="2" id="KW-1185">Reference proteome</keyword>
<gene>
    <name evidence="1" type="ORF">Pla52n_56710</name>
</gene>
<organism evidence="1 2">
    <name type="scientific">Stieleria varia</name>
    <dbReference type="NCBI Taxonomy" id="2528005"/>
    <lineage>
        <taxon>Bacteria</taxon>
        <taxon>Pseudomonadati</taxon>
        <taxon>Planctomycetota</taxon>
        <taxon>Planctomycetia</taxon>
        <taxon>Pirellulales</taxon>
        <taxon>Pirellulaceae</taxon>
        <taxon>Stieleria</taxon>
    </lineage>
</organism>
<evidence type="ECO:0000313" key="1">
    <source>
        <dbReference type="EMBL" id="TWT93843.1"/>
    </source>
</evidence>
<name>A0A5C6A671_9BACT</name>
<dbReference type="EMBL" id="SJPN01000008">
    <property type="protein sequence ID" value="TWT93843.1"/>
    <property type="molecule type" value="Genomic_DNA"/>
</dbReference>
<accession>A0A5C6A671</accession>